<dbReference type="Gene3D" id="2.60.40.4070">
    <property type="match status" value="1"/>
</dbReference>
<dbReference type="Gene3D" id="3.40.50.10390">
    <property type="entry name" value="Gingipain r, domain 1"/>
    <property type="match status" value="1"/>
</dbReference>
<dbReference type="InterPro" id="IPR029030">
    <property type="entry name" value="Caspase-like_dom_sf"/>
</dbReference>
<comment type="caution">
    <text evidence="3">The sequence shown here is derived from an EMBL/GenBank/DDBJ whole genome shotgun (WGS) entry which is preliminary data.</text>
</comment>
<dbReference type="EMBL" id="JAUJEB010000006">
    <property type="protein sequence ID" value="MDN5215345.1"/>
    <property type="molecule type" value="Genomic_DNA"/>
</dbReference>
<dbReference type="SUPFAM" id="SSF52129">
    <property type="entry name" value="Caspase-like"/>
    <property type="match status" value="1"/>
</dbReference>
<keyword evidence="4" id="KW-1185">Reference proteome</keyword>
<gene>
    <name evidence="3" type="primary">porU</name>
    <name evidence="3" type="ORF">QQ020_24915</name>
</gene>
<keyword evidence="1" id="KW-0732">Signal</keyword>
<organism evidence="3 4">
    <name type="scientific">Agaribacillus aureus</name>
    <dbReference type="NCBI Taxonomy" id="3051825"/>
    <lineage>
        <taxon>Bacteria</taxon>
        <taxon>Pseudomonadati</taxon>
        <taxon>Bacteroidota</taxon>
        <taxon>Cytophagia</taxon>
        <taxon>Cytophagales</taxon>
        <taxon>Splendidivirgaceae</taxon>
        <taxon>Agaribacillus</taxon>
    </lineage>
</organism>
<dbReference type="InterPro" id="IPR029031">
    <property type="entry name" value="Gingipain_N_sf"/>
</dbReference>
<accession>A0ABT8LEZ8</accession>
<proteinExistence type="predicted"/>
<dbReference type="Proteomes" id="UP001172083">
    <property type="component" value="Unassembled WGS sequence"/>
</dbReference>
<feature type="domain" description="Gingipain" evidence="2">
    <location>
        <begin position="404"/>
        <end position="774"/>
    </location>
</feature>
<evidence type="ECO:0000256" key="1">
    <source>
        <dbReference type="ARBA" id="ARBA00022729"/>
    </source>
</evidence>
<evidence type="ECO:0000313" key="4">
    <source>
        <dbReference type="Proteomes" id="UP001172083"/>
    </source>
</evidence>
<dbReference type="RefSeq" id="WP_346760680.1">
    <property type="nucleotide sequence ID" value="NZ_JAUJEB010000006.1"/>
</dbReference>
<reference evidence="3" key="1">
    <citation type="submission" date="2023-06" db="EMBL/GenBank/DDBJ databases">
        <title>Genomic of Agaribacillus aureum.</title>
        <authorList>
            <person name="Wang G."/>
        </authorList>
    </citation>
    <scope>NUCLEOTIDE SEQUENCE</scope>
    <source>
        <strain evidence="3">BMA12</strain>
    </source>
</reference>
<dbReference type="NCBIfam" id="NF033707">
    <property type="entry name" value="T9SS_sortase"/>
    <property type="match status" value="1"/>
</dbReference>
<sequence>MTFLLKRFFFLLSLIPCILWAQEPVMTSVLSTGSWYQFKIHKSGVYRIDYDQLQNIGIDVDGINPCEIKIYGGPGAMLPQANGAARPQDLAEHTILVAGEEDGRFDENDYILFYGEGAGSIKFDLEERSIEVEPHLYDRHNYYYLTISRKTGLRVESQTAAKEDTENVITYFDDYYFHKQSLKNLLASGRKWYGEEMSEGEAIAFQLPIQHLNSTGKARLQAAVLSTSKKNSQFDFSLNNVKIGDIKTKKVAFYAYGRQAEENEGVIEFDANLLLPVDKLSNLEIAFDDLGGDAGYLDYFLLNFQRKLVMTDNQLIFRSFASAGFPISNFRIDGMDANMKVWDISNPRLIAELPVAISGDQGNVITNTGELKEMIAFDPLLLPPPDFKGRVQNQNLHGMQTPDFLILTTAEFMDQATRLADFRTSNGGLQTAVVDIATVYHEFSSGQKDITALRDFIRHLHLKSGRLKYLLLFGDASYDYLSANSENTNFVPTYQSRNSLHNVFTYASDDYFTFMDDSEGDWLETNSYFKIQHDLDIGVGRLPVKTSEEATTIVDKLIQYAEKEFNDHAWRNKVVFVADDGEANKFQHQSDYLASQIENNDPEYVVDRLFVDSYPIENKNGKRAAPRAREKINQHINEGVLIFDFIGHGGETALTNEGLVDLESIDVWENENRLPVILTATCEFGRYDDWDLESGAEKALFKKNGGAIALLTTSRPAIVNTNFDVSKAFYESAFNNTGPATARLGDILRETKNKSVFGIVNRSFVLLGDPSMQLAYPQYDVVITSVNDKPEIDTLQSFSDISLVGEIRKGASLLSDFNGVLNISFYDQKTNLTTIGNGSNRPMDYQNWDDLLVKGSVSVKDGRFQANFTIPGGAEEALKTGKMVLYAYEESSGRDASGSYNNIKIRHSQDMSGNDHRGPEIDLSIDFEDFENGGIVGNNILVLARLKDKNGINLSANPENGIVAYLNGNTEDKILLSRFYQSELDDFTSGRLAYLISDLTPNQHTLTVEASDNFNNRSSRTINFTVAAEDFTLLQRFTAYPNPATNLVNFEFSYKNAPEDLLGILLIYSSRGELVKVVEKNFTDHSLGKQIIQWDRTNARGQVARPGLYFYDFYLRSLLNSDANKKGKILIH</sequence>
<dbReference type="Pfam" id="PF01364">
    <property type="entry name" value="Peptidase_C25"/>
    <property type="match status" value="1"/>
</dbReference>
<name>A0ABT8LEZ8_9BACT</name>
<protein>
    <submittedName>
        <fullName evidence="3">Type IX secretion system sortase PorU</fullName>
    </submittedName>
</protein>
<dbReference type="Gene3D" id="3.40.50.1460">
    <property type="match status" value="1"/>
</dbReference>
<evidence type="ECO:0000313" key="3">
    <source>
        <dbReference type="EMBL" id="MDN5215345.1"/>
    </source>
</evidence>
<evidence type="ECO:0000259" key="2">
    <source>
        <dbReference type="Pfam" id="PF01364"/>
    </source>
</evidence>
<dbReference type="CDD" id="cd02258">
    <property type="entry name" value="Peptidase_C25_N"/>
    <property type="match status" value="1"/>
</dbReference>
<dbReference type="InterPro" id="IPR001769">
    <property type="entry name" value="Gingipain"/>
</dbReference>